<dbReference type="Proteomes" id="UP000294933">
    <property type="component" value="Unassembled WGS sequence"/>
</dbReference>
<dbReference type="InterPro" id="IPR050121">
    <property type="entry name" value="Cytochrome_P450_monoxygenase"/>
</dbReference>
<dbReference type="InterPro" id="IPR036396">
    <property type="entry name" value="Cyt_P450_sf"/>
</dbReference>
<dbReference type="GO" id="GO:0004497">
    <property type="term" value="F:monooxygenase activity"/>
    <property type="evidence" value="ECO:0007669"/>
    <property type="project" value="UniProtKB-KW"/>
</dbReference>
<organism evidence="10 11">
    <name type="scientific">Rickenella mellea</name>
    <dbReference type="NCBI Taxonomy" id="50990"/>
    <lineage>
        <taxon>Eukaryota</taxon>
        <taxon>Fungi</taxon>
        <taxon>Dikarya</taxon>
        <taxon>Basidiomycota</taxon>
        <taxon>Agaricomycotina</taxon>
        <taxon>Agaricomycetes</taxon>
        <taxon>Hymenochaetales</taxon>
        <taxon>Rickenellaceae</taxon>
        <taxon>Rickenella</taxon>
    </lineage>
</organism>
<reference evidence="10 11" key="1">
    <citation type="submission" date="2018-06" db="EMBL/GenBank/DDBJ databases">
        <title>A transcriptomic atlas of mushroom development highlights an independent origin of complex multicellularity.</title>
        <authorList>
            <consortium name="DOE Joint Genome Institute"/>
            <person name="Krizsan K."/>
            <person name="Almasi E."/>
            <person name="Merenyi Z."/>
            <person name="Sahu N."/>
            <person name="Viragh M."/>
            <person name="Koszo T."/>
            <person name="Mondo S."/>
            <person name="Kiss B."/>
            <person name="Balint B."/>
            <person name="Kues U."/>
            <person name="Barry K."/>
            <person name="Hegedus J.C."/>
            <person name="Henrissat B."/>
            <person name="Johnson J."/>
            <person name="Lipzen A."/>
            <person name="Ohm R."/>
            <person name="Nagy I."/>
            <person name="Pangilinan J."/>
            <person name="Yan J."/>
            <person name="Xiong Y."/>
            <person name="Grigoriev I.V."/>
            <person name="Hibbett D.S."/>
            <person name="Nagy L.G."/>
        </authorList>
    </citation>
    <scope>NUCLEOTIDE SEQUENCE [LARGE SCALE GENOMIC DNA]</scope>
    <source>
        <strain evidence="10 11">SZMC22713</strain>
    </source>
</reference>
<dbReference type="PRINTS" id="PR00385">
    <property type="entry name" value="P450"/>
</dbReference>
<dbReference type="InterPro" id="IPR001128">
    <property type="entry name" value="Cyt_P450"/>
</dbReference>
<dbReference type="PANTHER" id="PTHR24305">
    <property type="entry name" value="CYTOCHROME P450"/>
    <property type="match status" value="1"/>
</dbReference>
<gene>
    <name evidence="10" type="ORF">BD410DRAFT_726419</name>
</gene>
<dbReference type="VEuPathDB" id="FungiDB:BD410DRAFT_726419"/>
<dbReference type="GO" id="GO:0016705">
    <property type="term" value="F:oxidoreductase activity, acting on paired donors, with incorporation or reduction of molecular oxygen"/>
    <property type="evidence" value="ECO:0007669"/>
    <property type="project" value="InterPro"/>
</dbReference>
<keyword evidence="6" id="KW-0560">Oxidoreductase</keyword>
<dbReference type="PRINTS" id="PR00463">
    <property type="entry name" value="EP450I"/>
</dbReference>
<evidence type="ECO:0000256" key="3">
    <source>
        <dbReference type="ARBA" id="ARBA00010617"/>
    </source>
</evidence>
<name>A0A4Y7PXB0_9AGAM</name>
<accession>A0A4Y7PXB0</accession>
<evidence type="ECO:0000256" key="8">
    <source>
        <dbReference type="ARBA" id="ARBA00023033"/>
    </source>
</evidence>
<evidence type="ECO:0000313" key="10">
    <source>
        <dbReference type="EMBL" id="TDL20047.1"/>
    </source>
</evidence>
<dbReference type="SUPFAM" id="SSF48264">
    <property type="entry name" value="Cytochrome P450"/>
    <property type="match status" value="1"/>
</dbReference>
<keyword evidence="4 9" id="KW-0349">Heme</keyword>
<keyword evidence="5 9" id="KW-0479">Metal-binding</keyword>
<evidence type="ECO:0000256" key="2">
    <source>
        <dbReference type="ARBA" id="ARBA00005179"/>
    </source>
</evidence>
<dbReference type="Pfam" id="PF00067">
    <property type="entry name" value="p450"/>
    <property type="match status" value="1"/>
</dbReference>
<dbReference type="Gene3D" id="1.10.630.10">
    <property type="entry name" value="Cytochrome P450"/>
    <property type="match status" value="1"/>
</dbReference>
<dbReference type="PANTHER" id="PTHR24305:SF166">
    <property type="entry name" value="CYTOCHROME P450 12A4, MITOCHONDRIAL-RELATED"/>
    <property type="match status" value="1"/>
</dbReference>
<dbReference type="GO" id="GO:0020037">
    <property type="term" value="F:heme binding"/>
    <property type="evidence" value="ECO:0007669"/>
    <property type="project" value="InterPro"/>
</dbReference>
<protein>
    <submittedName>
        <fullName evidence="10">Cytochrome P450</fullName>
    </submittedName>
</protein>
<proteinExistence type="inferred from homology"/>
<evidence type="ECO:0000256" key="7">
    <source>
        <dbReference type="ARBA" id="ARBA00023004"/>
    </source>
</evidence>
<evidence type="ECO:0000256" key="4">
    <source>
        <dbReference type="ARBA" id="ARBA00022617"/>
    </source>
</evidence>
<keyword evidence="7 9" id="KW-0408">Iron</keyword>
<comment type="pathway">
    <text evidence="2">Secondary metabolite biosynthesis.</text>
</comment>
<evidence type="ECO:0000256" key="5">
    <source>
        <dbReference type="ARBA" id="ARBA00022723"/>
    </source>
</evidence>
<dbReference type="InterPro" id="IPR002401">
    <property type="entry name" value="Cyt_P450_E_grp-I"/>
</dbReference>
<evidence type="ECO:0000256" key="9">
    <source>
        <dbReference type="PIRSR" id="PIRSR602401-1"/>
    </source>
</evidence>
<keyword evidence="8" id="KW-0503">Monooxygenase</keyword>
<feature type="binding site" description="axial binding residue" evidence="9">
    <location>
        <position position="482"/>
    </location>
    <ligand>
        <name>heme</name>
        <dbReference type="ChEBI" id="CHEBI:30413"/>
    </ligand>
    <ligandPart>
        <name>Fe</name>
        <dbReference type="ChEBI" id="CHEBI:18248"/>
    </ligandPart>
</feature>
<keyword evidence="11" id="KW-1185">Reference proteome</keyword>
<evidence type="ECO:0000256" key="1">
    <source>
        <dbReference type="ARBA" id="ARBA00001971"/>
    </source>
</evidence>
<evidence type="ECO:0000256" key="6">
    <source>
        <dbReference type="ARBA" id="ARBA00023002"/>
    </source>
</evidence>
<comment type="similarity">
    <text evidence="3">Belongs to the cytochrome P450 family.</text>
</comment>
<dbReference type="AlphaFoldDB" id="A0A4Y7PXB0"/>
<dbReference type="CDD" id="cd11069">
    <property type="entry name" value="CYP_FUM15-like"/>
    <property type="match status" value="1"/>
</dbReference>
<evidence type="ECO:0000313" key="11">
    <source>
        <dbReference type="Proteomes" id="UP000294933"/>
    </source>
</evidence>
<comment type="cofactor">
    <cofactor evidence="1 9">
        <name>heme</name>
        <dbReference type="ChEBI" id="CHEBI:30413"/>
    </cofactor>
</comment>
<dbReference type="GO" id="GO:0005506">
    <property type="term" value="F:iron ion binding"/>
    <property type="evidence" value="ECO:0007669"/>
    <property type="project" value="InterPro"/>
</dbReference>
<sequence length="542" mass="62240">MMYPVVQGVSVAILFYLSWRIFEHLTTRSSLSHVPGPSRGSWWEGNFYQIFHKNAWQFHEDIMAKFGGIIKVHSHFGDEQLYVSDPLALHHIVVKDQYIYEETSAFITQNLIVFGKGLLSTLGEHHRKQRKMLNPVFSMKHMRDLLPVFYPIAHQVRDVLARQVRSGAEEINVMQWMSRAALEYIGQGGMGYSFEALDDMKTNEYSSAVKMFVPTSFGLIFWRQFIHHFMWISPSVRRTFVEWVPHPLVQRFRSIVDTMHRTSVRIFEEKKAAIARGDDAVLQQVGSGKDIMSVLLRANIQADDKDQLPEDELLGQMGTFIAAGHDTTTSALCRILHQLVLHPDVQSKLRAEVTQARRDYGDLDYDRLMSLSYLDAVCRETLRFFPPIPLLSRTTRKDVTLPLLWPIKSTDGNQIREIALKRNTNIIISIIAANRNKTIWGQDADVWRPERWLTPMAESNSRAQLPGVYASMMTFMGGGRACIGFKFAEMEMKLMLTVMLESFEFSLTRDIYWNMTGLQSPVIKGSDDLTPQLPLKVQFVKA</sequence>
<dbReference type="OrthoDB" id="1470350at2759"/>
<dbReference type="EMBL" id="ML170191">
    <property type="protein sequence ID" value="TDL20047.1"/>
    <property type="molecule type" value="Genomic_DNA"/>
</dbReference>
<dbReference type="STRING" id="50990.A0A4Y7PXB0"/>